<proteinExistence type="predicted"/>
<sequence length="226" mass="23122">MDGSSGLEAHSVTGCPARSSPRQAELLSAGFPLRWTSGCEFVLHGDRVRPRTVDPNAFQEQHMSDRSKAATGVGAVAGGLAGGVAGAAAAGAAVGGVAGPVGAAAGAVAGAALGALAGKGVAVADPTVDPAAEEAYWRAHHASRTEDTGSFDDYGPAYRYGVNAYGRHPGRSFEEVDEELARDWNRARGRSTLDWESARHASRDAWQRLSDASVRAAASGAPRDGL</sequence>
<keyword evidence="2" id="KW-1185">Reference proteome</keyword>
<accession>A0ABQ3G6Y5</accession>
<dbReference type="EMBL" id="BMYK01000017">
    <property type="protein sequence ID" value="GHC93232.1"/>
    <property type="molecule type" value="Genomic_DNA"/>
</dbReference>
<evidence type="ECO:0000313" key="1">
    <source>
        <dbReference type="EMBL" id="GHC93232.1"/>
    </source>
</evidence>
<evidence type="ECO:0000313" key="2">
    <source>
        <dbReference type="Proteomes" id="UP000626210"/>
    </source>
</evidence>
<organism evidence="1 2">
    <name type="scientific">Pseudorhodoferax aquiterrae</name>
    <dbReference type="NCBI Taxonomy" id="747304"/>
    <lineage>
        <taxon>Bacteria</taxon>
        <taxon>Pseudomonadati</taxon>
        <taxon>Pseudomonadota</taxon>
        <taxon>Betaproteobacteria</taxon>
        <taxon>Burkholderiales</taxon>
        <taxon>Comamonadaceae</taxon>
    </lineage>
</organism>
<gene>
    <name evidence="1" type="ORF">GCM10007320_43970</name>
</gene>
<dbReference type="Proteomes" id="UP000626210">
    <property type="component" value="Unassembled WGS sequence"/>
</dbReference>
<reference evidence="2" key="1">
    <citation type="journal article" date="2019" name="Int. J. Syst. Evol. Microbiol.">
        <title>The Global Catalogue of Microorganisms (GCM) 10K type strain sequencing project: providing services to taxonomists for standard genome sequencing and annotation.</title>
        <authorList>
            <consortium name="The Broad Institute Genomics Platform"/>
            <consortium name="The Broad Institute Genome Sequencing Center for Infectious Disease"/>
            <person name="Wu L."/>
            <person name="Ma J."/>
        </authorList>
    </citation>
    <scope>NUCLEOTIDE SEQUENCE [LARGE SCALE GENOMIC DNA]</scope>
    <source>
        <strain evidence="2">KCTC 23314</strain>
    </source>
</reference>
<name>A0ABQ3G6Y5_9BURK</name>
<evidence type="ECO:0008006" key="3">
    <source>
        <dbReference type="Google" id="ProtNLM"/>
    </source>
</evidence>
<comment type="caution">
    <text evidence="1">The sequence shown here is derived from an EMBL/GenBank/DDBJ whole genome shotgun (WGS) entry which is preliminary data.</text>
</comment>
<protein>
    <recommendedName>
        <fullName evidence="3">Glycine zipper domain-containing protein</fullName>
    </recommendedName>
</protein>